<name>A0A1V4L1J2_PATFA</name>
<accession>A0A1V4L1J2</accession>
<organism evidence="1 2">
    <name type="scientific">Patagioenas fasciata monilis</name>
    <dbReference type="NCBI Taxonomy" id="372326"/>
    <lineage>
        <taxon>Eukaryota</taxon>
        <taxon>Metazoa</taxon>
        <taxon>Chordata</taxon>
        <taxon>Craniata</taxon>
        <taxon>Vertebrata</taxon>
        <taxon>Euteleostomi</taxon>
        <taxon>Archelosauria</taxon>
        <taxon>Archosauria</taxon>
        <taxon>Dinosauria</taxon>
        <taxon>Saurischia</taxon>
        <taxon>Theropoda</taxon>
        <taxon>Coelurosauria</taxon>
        <taxon>Aves</taxon>
        <taxon>Neognathae</taxon>
        <taxon>Neoaves</taxon>
        <taxon>Columbimorphae</taxon>
        <taxon>Columbiformes</taxon>
        <taxon>Columbidae</taxon>
        <taxon>Patagioenas</taxon>
    </lineage>
</organism>
<sequence>MEQMLVPYKCHYHRERHAGTRSHRVRGGNTSLEREEIRPEVAVSLEPANPCQAIHCQPEGSQRDLPLTPHVGQLPGYKSICLGTNSRLPTHTSQETKTCYATTSRRHIFLSPLCNSIFCSHEDTNLVMHWADILQASELDPLFNQKGGGCSFPMGIKQ</sequence>
<comment type="caution">
    <text evidence="1">The sequence shown here is derived from an EMBL/GenBank/DDBJ whole genome shotgun (WGS) entry which is preliminary data.</text>
</comment>
<evidence type="ECO:0000313" key="1">
    <source>
        <dbReference type="EMBL" id="OPJ90371.1"/>
    </source>
</evidence>
<evidence type="ECO:0000313" key="2">
    <source>
        <dbReference type="Proteomes" id="UP000190648"/>
    </source>
</evidence>
<reference evidence="1 2" key="1">
    <citation type="submission" date="2016-02" db="EMBL/GenBank/DDBJ databases">
        <title>Band-tailed pigeon sequencing and assembly.</title>
        <authorList>
            <person name="Soares A.E."/>
            <person name="Novak B.J."/>
            <person name="Rice E.S."/>
            <person name="O'Connell B."/>
            <person name="Chang D."/>
            <person name="Weber S."/>
            <person name="Shapiro B."/>
        </authorList>
    </citation>
    <scope>NUCLEOTIDE SEQUENCE [LARGE SCALE GENOMIC DNA]</scope>
    <source>
        <strain evidence="1">BTP2013</strain>
        <tissue evidence="1">Blood</tissue>
    </source>
</reference>
<keyword evidence="2" id="KW-1185">Reference proteome</keyword>
<dbReference type="Proteomes" id="UP000190648">
    <property type="component" value="Unassembled WGS sequence"/>
</dbReference>
<proteinExistence type="predicted"/>
<protein>
    <submittedName>
        <fullName evidence="1">Uncharacterized protein</fullName>
    </submittedName>
</protein>
<gene>
    <name evidence="1" type="ORF">AV530_009092</name>
</gene>
<dbReference type="AlphaFoldDB" id="A0A1V4L1J2"/>
<dbReference type="EMBL" id="LSYS01000321">
    <property type="protein sequence ID" value="OPJ90371.1"/>
    <property type="molecule type" value="Genomic_DNA"/>
</dbReference>